<evidence type="ECO:0000313" key="1">
    <source>
        <dbReference type="EMBL" id="KAF9023635.1"/>
    </source>
</evidence>
<sequence length="172" mass="18686">MHDLPSNTKGLRSFVSPRAVGNVCVEYRDSHRSSTTEILLTGSHFSPVLVVHGNNNTCTAGMGRYRFGHLSCCSLSLDILGATGVILSRHFQFSECFYYIYAQGTGFRSTELLRPSYCGLANKPARPGSIHILLDMVLSKSALCLPVRVGMDAQPNKASKQNLLLVLVLAPG</sequence>
<accession>A0A9P5P5S9</accession>
<dbReference type="EMBL" id="JADNRY010000955">
    <property type="protein sequence ID" value="KAF9023635.1"/>
    <property type="molecule type" value="Genomic_DNA"/>
</dbReference>
<dbReference type="AlphaFoldDB" id="A0A9P5P5S9"/>
<dbReference type="Proteomes" id="UP000772434">
    <property type="component" value="Unassembled WGS sequence"/>
</dbReference>
<keyword evidence="2" id="KW-1185">Reference proteome</keyword>
<gene>
    <name evidence="1" type="ORF">BDP27DRAFT_1066198</name>
</gene>
<protein>
    <submittedName>
        <fullName evidence="1">Uncharacterized protein</fullName>
    </submittedName>
</protein>
<name>A0A9P5P5S9_9AGAR</name>
<reference evidence="1" key="1">
    <citation type="submission" date="2020-11" db="EMBL/GenBank/DDBJ databases">
        <authorList>
            <consortium name="DOE Joint Genome Institute"/>
            <person name="Ahrendt S."/>
            <person name="Riley R."/>
            <person name="Andreopoulos W."/>
            <person name="Labutti K."/>
            <person name="Pangilinan J."/>
            <person name="Ruiz-Duenas F.J."/>
            <person name="Barrasa J.M."/>
            <person name="Sanchez-Garcia M."/>
            <person name="Camarero S."/>
            <person name="Miyauchi S."/>
            <person name="Serrano A."/>
            <person name="Linde D."/>
            <person name="Babiker R."/>
            <person name="Drula E."/>
            <person name="Ayuso-Fernandez I."/>
            <person name="Pacheco R."/>
            <person name="Padilla G."/>
            <person name="Ferreira P."/>
            <person name="Barriuso J."/>
            <person name="Kellner H."/>
            <person name="Castanera R."/>
            <person name="Alfaro M."/>
            <person name="Ramirez L."/>
            <person name="Pisabarro A.G."/>
            <person name="Kuo A."/>
            <person name="Tritt A."/>
            <person name="Lipzen A."/>
            <person name="He G."/>
            <person name="Yan M."/>
            <person name="Ng V."/>
            <person name="Cullen D."/>
            <person name="Martin F."/>
            <person name="Rosso M.-N."/>
            <person name="Henrissat B."/>
            <person name="Hibbett D."/>
            <person name="Martinez A.T."/>
            <person name="Grigoriev I.V."/>
        </authorList>
    </citation>
    <scope>NUCLEOTIDE SEQUENCE</scope>
    <source>
        <strain evidence="1">AH 40177</strain>
    </source>
</reference>
<evidence type="ECO:0000313" key="2">
    <source>
        <dbReference type="Proteomes" id="UP000772434"/>
    </source>
</evidence>
<proteinExistence type="predicted"/>
<organism evidence="1 2">
    <name type="scientific">Rhodocollybia butyracea</name>
    <dbReference type="NCBI Taxonomy" id="206335"/>
    <lineage>
        <taxon>Eukaryota</taxon>
        <taxon>Fungi</taxon>
        <taxon>Dikarya</taxon>
        <taxon>Basidiomycota</taxon>
        <taxon>Agaricomycotina</taxon>
        <taxon>Agaricomycetes</taxon>
        <taxon>Agaricomycetidae</taxon>
        <taxon>Agaricales</taxon>
        <taxon>Marasmiineae</taxon>
        <taxon>Omphalotaceae</taxon>
        <taxon>Rhodocollybia</taxon>
    </lineage>
</organism>
<comment type="caution">
    <text evidence="1">The sequence shown here is derived from an EMBL/GenBank/DDBJ whole genome shotgun (WGS) entry which is preliminary data.</text>
</comment>